<dbReference type="AlphaFoldDB" id="A0A8X6IW31"/>
<dbReference type="EMBL" id="BMAO01012811">
    <property type="protein sequence ID" value="GFQ84105.1"/>
    <property type="molecule type" value="Genomic_DNA"/>
</dbReference>
<protein>
    <submittedName>
        <fullName evidence="2">Uncharacterized protein</fullName>
    </submittedName>
</protein>
<name>A0A8X6IW31_TRICU</name>
<reference evidence="2" key="1">
    <citation type="submission" date="2020-07" db="EMBL/GenBank/DDBJ databases">
        <title>Multicomponent nature underlies the extraordinary mechanical properties of spider dragline silk.</title>
        <authorList>
            <person name="Kono N."/>
            <person name="Nakamura H."/>
            <person name="Mori M."/>
            <person name="Yoshida Y."/>
            <person name="Ohtoshi R."/>
            <person name="Malay A.D."/>
            <person name="Moran D.A.P."/>
            <person name="Tomita M."/>
            <person name="Numata K."/>
            <person name="Arakawa K."/>
        </authorList>
    </citation>
    <scope>NUCLEOTIDE SEQUENCE</scope>
</reference>
<evidence type="ECO:0000256" key="1">
    <source>
        <dbReference type="SAM" id="MobiDB-lite"/>
    </source>
</evidence>
<evidence type="ECO:0000313" key="3">
    <source>
        <dbReference type="Proteomes" id="UP000887116"/>
    </source>
</evidence>
<keyword evidence="3" id="KW-1185">Reference proteome</keyword>
<sequence>MPENKTNQYHSESLDGIGIEDHEPFTRTTMQPRRTSYTHFGYQNTESLDSEFITAHCQGRNEGSNHLYTDLESLRSMARHIQKDAPISHHLKKNTLILNRKHGKKMYNS</sequence>
<proteinExistence type="predicted"/>
<gene>
    <name evidence="2" type="primary">NCL1_44248</name>
    <name evidence="2" type="ORF">TNCT_202521</name>
</gene>
<feature type="region of interest" description="Disordered" evidence="1">
    <location>
        <begin position="1"/>
        <end position="33"/>
    </location>
</feature>
<feature type="compositionally biased region" description="Polar residues" evidence="1">
    <location>
        <begin position="1"/>
        <end position="11"/>
    </location>
</feature>
<comment type="caution">
    <text evidence="2">The sequence shown here is derived from an EMBL/GenBank/DDBJ whole genome shotgun (WGS) entry which is preliminary data.</text>
</comment>
<evidence type="ECO:0000313" key="2">
    <source>
        <dbReference type="EMBL" id="GFQ84105.1"/>
    </source>
</evidence>
<organism evidence="2 3">
    <name type="scientific">Trichonephila clavata</name>
    <name type="common">Joro spider</name>
    <name type="synonym">Nephila clavata</name>
    <dbReference type="NCBI Taxonomy" id="2740835"/>
    <lineage>
        <taxon>Eukaryota</taxon>
        <taxon>Metazoa</taxon>
        <taxon>Ecdysozoa</taxon>
        <taxon>Arthropoda</taxon>
        <taxon>Chelicerata</taxon>
        <taxon>Arachnida</taxon>
        <taxon>Araneae</taxon>
        <taxon>Araneomorphae</taxon>
        <taxon>Entelegynae</taxon>
        <taxon>Araneoidea</taxon>
        <taxon>Nephilidae</taxon>
        <taxon>Trichonephila</taxon>
    </lineage>
</organism>
<accession>A0A8X6IW31</accession>
<dbReference type="Proteomes" id="UP000887116">
    <property type="component" value="Unassembled WGS sequence"/>
</dbReference>